<dbReference type="InterPro" id="IPR015422">
    <property type="entry name" value="PyrdxlP-dep_Trfase_small"/>
</dbReference>
<evidence type="ECO:0000256" key="1">
    <source>
        <dbReference type="ARBA" id="ARBA00001933"/>
    </source>
</evidence>
<dbReference type="PANTHER" id="PTHR13693">
    <property type="entry name" value="CLASS II AMINOTRANSFERASE/8-AMINO-7-OXONONANOATE SYNTHASE"/>
    <property type="match status" value="1"/>
</dbReference>
<feature type="domain" description="Aminotransferase class I/classII large" evidence="3">
    <location>
        <begin position="53"/>
        <end position="402"/>
    </location>
</feature>
<reference evidence="4" key="1">
    <citation type="journal article" date="2020" name="mSystems">
        <title>Genome- and Community-Level Interaction Insights into Carbon Utilization and Element Cycling Functions of Hydrothermarchaeota in Hydrothermal Sediment.</title>
        <authorList>
            <person name="Zhou Z."/>
            <person name="Liu Y."/>
            <person name="Xu W."/>
            <person name="Pan J."/>
            <person name="Luo Z.H."/>
            <person name="Li M."/>
        </authorList>
    </citation>
    <scope>NUCLEOTIDE SEQUENCE [LARGE SCALE GENOMIC DNA]</scope>
    <source>
        <strain evidence="4">SpSt-780</strain>
    </source>
</reference>
<dbReference type="GO" id="GO:0030170">
    <property type="term" value="F:pyridoxal phosphate binding"/>
    <property type="evidence" value="ECO:0007669"/>
    <property type="project" value="InterPro"/>
</dbReference>
<dbReference type="Gene3D" id="3.90.1150.10">
    <property type="entry name" value="Aspartate Aminotransferase, domain 1"/>
    <property type="match status" value="1"/>
</dbReference>
<dbReference type="Gene3D" id="3.40.640.10">
    <property type="entry name" value="Type I PLP-dependent aspartate aminotransferase-like (Major domain)"/>
    <property type="match status" value="1"/>
</dbReference>
<dbReference type="InterPro" id="IPR015421">
    <property type="entry name" value="PyrdxlP-dep_Trfase_major"/>
</dbReference>
<name>A0A7C4U7V5_UNCW3</name>
<sequence>MIKNLKNILSNELEQLRNEGRAKGKEFIITKVKKPSGKNGTRVFLKGYGNKPFIRMNSNSYLGMSLREEIIEEEEKVARKFGVGPGAVRFISGTYVYHRELEKKLAEFHKREDAMIYSAAYVTVIGVISSLTTGETIVISDELNHNCIINAVRLSRPKDKKIYKHLNMEELEQRIKESIGIAKRLIIVTDGIFSMRGDYAPLDKICELAEKYNDKFSEDIIVIVDDSHGVGAFGKTGRGTEEYTNAKGVDLLIGTLGKAFGVNGGYVVSDEIITTYLREKAITYIYSNPITTAEAACALKVLKFLDSPKGIKRLEYLRKITKRFKDGLTKLGYETIEGEHPIVPLFVRDTKKTSELVKYLIDNGILATGLNYPVVPRGDETIRFQVNADHTESDIDYVLDVLKKYKNIS</sequence>
<gene>
    <name evidence="4" type="ORF">ENV67_03860</name>
</gene>
<dbReference type="InterPro" id="IPR004839">
    <property type="entry name" value="Aminotransferase_I/II_large"/>
</dbReference>
<accession>A0A7C4U7V5</accession>
<dbReference type="GO" id="GO:0008483">
    <property type="term" value="F:transaminase activity"/>
    <property type="evidence" value="ECO:0007669"/>
    <property type="project" value="UniProtKB-KW"/>
</dbReference>
<keyword evidence="4" id="KW-0032">Aminotransferase</keyword>
<evidence type="ECO:0000313" key="4">
    <source>
        <dbReference type="EMBL" id="HGW91659.1"/>
    </source>
</evidence>
<dbReference type="AlphaFoldDB" id="A0A7C4U7V5"/>
<proteinExistence type="predicted"/>
<dbReference type="InterPro" id="IPR050087">
    <property type="entry name" value="AON_synthase_class-II"/>
</dbReference>
<keyword evidence="2 4" id="KW-0808">Transferase</keyword>
<dbReference type="EMBL" id="DTHG01000045">
    <property type="protein sequence ID" value="HGW91659.1"/>
    <property type="molecule type" value="Genomic_DNA"/>
</dbReference>
<comment type="cofactor">
    <cofactor evidence="1">
        <name>pyridoxal 5'-phosphate</name>
        <dbReference type="ChEBI" id="CHEBI:597326"/>
    </cofactor>
</comment>
<dbReference type="SUPFAM" id="SSF53383">
    <property type="entry name" value="PLP-dependent transferases"/>
    <property type="match status" value="1"/>
</dbReference>
<comment type="caution">
    <text evidence="4">The sequence shown here is derived from an EMBL/GenBank/DDBJ whole genome shotgun (WGS) entry which is preliminary data.</text>
</comment>
<dbReference type="InterPro" id="IPR015424">
    <property type="entry name" value="PyrdxlP-dep_Trfase"/>
</dbReference>
<dbReference type="Pfam" id="PF00155">
    <property type="entry name" value="Aminotran_1_2"/>
    <property type="match status" value="1"/>
</dbReference>
<organism evidence="4">
    <name type="scientific">candidate division WOR-3 bacterium</name>
    <dbReference type="NCBI Taxonomy" id="2052148"/>
    <lineage>
        <taxon>Bacteria</taxon>
        <taxon>Bacteria division WOR-3</taxon>
    </lineage>
</organism>
<protein>
    <submittedName>
        <fullName evidence="4">Aminotransferase class I/II-fold pyridoxal phosphate-dependent enzyme</fullName>
    </submittedName>
</protein>
<evidence type="ECO:0000256" key="2">
    <source>
        <dbReference type="ARBA" id="ARBA00022679"/>
    </source>
</evidence>
<evidence type="ECO:0000259" key="3">
    <source>
        <dbReference type="Pfam" id="PF00155"/>
    </source>
</evidence>